<keyword evidence="1" id="KW-0732">Signal</keyword>
<dbReference type="SUPFAM" id="SSF51445">
    <property type="entry name" value="(Trans)glycosidases"/>
    <property type="match status" value="1"/>
</dbReference>
<protein>
    <recommendedName>
        <fullName evidence="4">Glycosyl hydrolase family 13 catalytic domain-containing protein</fullName>
    </recommendedName>
</protein>
<dbReference type="InParanoid" id="A0A7R8UH23"/>
<dbReference type="OrthoDB" id="1740265at2759"/>
<evidence type="ECO:0000256" key="3">
    <source>
        <dbReference type="SAM" id="Phobius"/>
    </source>
</evidence>
<dbReference type="OMA" id="NKVNYHH"/>
<organism evidence="5 6">
    <name type="scientific">Hermetia illucens</name>
    <name type="common">Black soldier fly</name>
    <dbReference type="NCBI Taxonomy" id="343691"/>
    <lineage>
        <taxon>Eukaryota</taxon>
        <taxon>Metazoa</taxon>
        <taxon>Ecdysozoa</taxon>
        <taxon>Arthropoda</taxon>
        <taxon>Hexapoda</taxon>
        <taxon>Insecta</taxon>
        <taxon>Pterygota</taxon>
        <taxon>Neoptera</taxon>
        <taxon>Endopterygota</taxon>
        <taxon>Diptera</taxon>
        <taxon>Brachycera</taxon>
        <taxon>Stratiomyomorpha</taxon>
        <taxon>Stratiomyidae</taxon>
        <taxon>Hermetiinae</taxon>
        <taxon>Hermetia</taxon>
    </lineage>
</organism>
<evidence type="ECO:0000313" key="6">
    <source>
        <dbReference type="Proteomes" id="UP000594454"/>
    </source>
</evidence>
<reference evidence="5 6" key="1">
    <citation type="submission" date="2020-11" db="EMBL/GenBank/DDBJ databases">
        <authorList>
            <person name="Wallbank WR R."/>
            <person name="Pardo Diaz C."/>
            <person name="Kozak K."/>
            <person name="Martin S."/>
            <person name="Jiggins C."/>
            <person name="Moest M."/>
            <person name="Warren A I."/>
            <person name="Generalovic N T."/>
            <person name="Byers J.R.P. K."/>
            <person name="Montejo-Kovacevich G."/>
            <person name="Yen C E."/>
        </authorList>
    </citation>
    <scope>NUCLEOTIDE SEQUENCE [LARGE SCALE GENOMIC DNA]</scope>
</reference>
<evidence type="ECO:0000259" key="4">
    <source>
        <dbReference type="SMART" id="SM00642"/>
    </source>
</evidence>
<feature type="transmembrane region" description="Helical" evidence="3">
    <location>
        <begin position="151"/>
        <end position="172"/>
    </location>
</feature>
<dbReference type="EMBL" id="LR899009">
    <property type="protein sequence ID" value="CAD7079882.1"/>
    <property type="molecule type" value="Genomic_DNA"/>
</dbReference>
<keyword evidence="3" id="KW-0472">Membrane</keyword>
<dbReference type="Pfam" id="PF00128">
    <property type="entry name" value="Alpha-amylase"/>
    <property type="match status" value="1"/>
</dbReference>
<feature type="compositionally biased region" description="Polar residues" evidence="2">
    <location>
        <begin position="60"/>
        <end position="71"/>
    </location>
</feature>
<sequence>MNNLGISTDPALLSVDLPTSLTESPSVTTFLPEEDASTCPLLPNTPSPPPLAFSHPLTPSVDNESNDSVNCEDTKAETSSSGSSSGIAMDAPDAAATSLFNKHAYHHLGKNGDIAIQENGLKQSGLLNIPITKDTPSFVSWNWPLIRKCTFFLFMSSLLAMCALVVAMIIMLPKTCNPRISWFKGSVFYEIFPASFQDSGNDGLGDLRGIASRAEYFQSIGVGAIRLNSIFPSQHYPDHYENISTLTAIDKTLGNEADFMHMINILHMRNVSVVLDLPIYPYLNQLGIAEIVNVSLTNETITTTKSSLESSNVITQAMRYWLARGVDGFYVKGLEHFIDDPNFEDNIAEWKYVLGSDRVLMINKKVLEKMDKFSAAQIMKYIDLVEVFLDISNGTQAVFEEITATLSSSLAPELSGPWIQWTLGGVGEQRMSRDASPNVTLAANLMQLTLPGTPSIFYGDEISLQESHDPHNEHSETKHMHHLSAMMWNGTQQFTNRETLPWLPQGASASMHHLELISEMINLRDRSPSIYQNAIAKESKTTSNTNVQYRPENILIIERWYPRRNSFVAITNFGKESVTMDLTTFFYSGKTILGGMEDEEKVYFNNFEIGPLKTVIVKLDK</sequence>
<proteinExistence type="predicted"/>
<dbReference type="Proteomes" id="UP000594454">
    <property type="component" value="Chromosome 1"/>
</dbReference>
<gene>
    <name evidence="5" type="ORF">HERILL_LOCUS3069</name>
</gene>
<keyword evidence="6" id="KW-1185">Reference proteome</keyword>
<dbReference type="InterPro" id="IPR017853">
    <property type="entry name" value="GH"/>
</dbReference>
<dbReference type="SMART" id="SM00642">
    <property type="entry name" value="Aamy"/>
    <property type="match status" value="1"/>
</dbReference>
<feature type="domain" description="Glycosyl hydrolase family 13 catalytic" evidence="4">
    <location>
        <begin position="190"/>
        <end position="524"/>
    </location>
</feature>
<dbReference type="InterPro" id="IPR006047">
    <property type="entry name" value="GH13_cat_dom"/>
</dbReference>
<evidence type="ECO:0000313" key="5">
    <source>
        <dbReference type="EMBL" id="CAD7079882.1"/>
    </source>
</evidence>
<dbReference type="Gene3D" id="3.20.20.80">
    <property type="entry name" value="Glycosidases"/>
    <property type="match status" value="1"/>
</dbReference>
<evidence type="ECO:0000256" key="2">
    <source>
        <dbReference type="SAM" id="MobiDB-lite"/>
    </source>
</evidence>
<accession>A0A7R8UH23</accession>
<dbReference type="AlphaFoldDB" id="A0A7R8UH23"/>
<evidence type="ECO:0000256" key="1">
    <source>
        <dbReference type="ARBA" id="ARBA00022729"/>
    </source>
</evidence>
<keyword evidence="3" id="KW-0812">Transmembrane</keyword>
<feature type="region of interest" description="Disordered" evidence="2">
    <location>
        <begin position="35"/>
        <end position="87"/>
    </location>
</feature>
<dbReference type="GO" id="GO:0005975">
    <property type="term" value="P:carbohydrate metabolic process"/>
    <property type="evidence" value="ECO:0007669"/>
    <property type="project" value="InterPro"/>
</dbReference>
<dbReference type="PANTHER" id="PTHR10357:SF225">
    <property type="entry name" value="MALTASE 1-LIKE PROTEIN"/>
    <property type="match status" value="1"/>
</dbReference>
<keyword evidence="3" id="KW-1133">Transmembrane helix</keyword>
<name>A0A7R8UH23_HERIL</name>
<dbReference type="PANTHER" id="PTHR10357">
    <property type="entry name" value="ALPHA-AMYLASE FAMILY MEMBER"/>
    <property type="match status" value="1"/>
</dbReference>